<dbReference type="OrthoDB" id="365981at2759"/>
<sequence>MCKDVDLSSVGFLEESAFQRLLGDFIDPAPLIQVTGVATREWQNHVERYLSSNRVPFGVLDCAAFAECRSNNPSALMHWLWSRFSKKLVSGVCSTFPREAVRVGRLKNLELHNSTDLVRLIHSLTLSDPDGTRDTTVNCMVILVQDYQELLIYEPSLLNTLLRLHEKISRMHDPNIQFTKKVMVVLMGSYPLPPEAAKGDFAIPVIQLKALDQQSRAERILADNAAYATSMASEIVPGISTDTAEYLWDGFVRYFVGVVYSWYKTDCVSMEFYCRILWKIFLEPLRGSSLPDETQLEECLHHLCKSVDMHVHNLIVHYQSRFISDLYDSSVSHSVIAHKQLDKFHGSRLAKYLILGAAISTMTKPDQIRRRIRQQKIRDLGTDNKVWHRRRKFDFWTWIANTEWVMTSNESEKLTLDHILFGQVLWVISEGYVKPLSNIGLWRRLPSSRGAALWRVSDILPSADLSWRDSTCHHNNTEISAYLGQILGTSARFVLCATKDLILSSVKDLNIDVQQYLF</sequence>
<proteinExistence type="predicted"/>
<organism evidence="1 2">
    <name type="scientific">Babesia ovis</name>
    <dbReference type="NCBI Taxonomy" id="5869"/>
    <lineage>
        <taxon>Eukaryota</taxon>
        <taxon>Sar</taxon>
        <taxon>Alveolata</taxon>
        <taxon>Apicomplexa</taxon>
        <taxon>Aconoidasida</taxon>
        <taxon>Piroplasmida</taxon>
        <taxon>Babesiidae</taxon>
        <taxon>Babesia</taxon>
    </lineage>
</organism>
<name>A0A9W5WWK4_BABOV</name>
<dbReference type="EMBL" id="BLIY01000023">
    <property type="protein sequence ID" value="GFE55662.1"/>
    <property type="molecule type" value="Genomic_DNA"/>
</dbReference>
<evidence type="ECO:0000313" key="2">
    <source>
        <dbReference type="Proteomes" id="UP001057455"/>
    </source>
</evidence>
<comment type="caution">
    <text evidence="1">The sequence shown here is derived from an EMBL/GenBank/DDBJ whole genome shotgun (WGS) entry which is preliminary data.</text>
</comment>
<reference evidence="1" key="1">
    <citation type="submission" date="2019-12" db="EMBL/GenBank/DDBJ databases">
        <title>Genome sequence of Babesia ovis.</title>
        <authorList>
            <person name="Yamagishi J."/>
            <person name="Sevinc F."/>
            <person name="Xuan X."/>
        </authorList>
    </citation>
    <scope>NUCLEOTIDE SEQUENCE</scope>
    <source>
        <strain evidence="1">Selcuk</strain>
    </source>
</reference>
<evidence type="ECO:0000313" key="1">
    <source>
        <dbReference type="EMBL" id="GFE55662.1"/>
    </source>
</evidence>
<keyword evidence="2" id="KW-1185">Reference proteome</keyword>
<dbReference type="Proteomes" id="UP001057455">
    <property type="component" value="Unassembled WGS sequence"/>
</dbReference>
<gene>
    <name evidence="1" type="ORF">BaOVIS_030660</name>
</gene>
<protein>
    <submittedName>
        <fullName evidence="1">Origin recognition complex subunit, putative</fullName>
    </submittedName>
</protein>
<accession>A0A9W5WWK4</accession>
<dbReference type="AlphaFoldDB" id="A0A9W5WWK4"/>